<organism evidence="1 2">
    <name type="scientific">Hypholoma sublateritium (strain FD-334 SS-4)</name>
    <dbReference type="NCBI Taxonomy" id="945553"/>
    <lineage>
        <taxon>Eukaryota</taxon>
        <taxon>Fungi</taxon>
        <taxon>Dikarya</taxon>
        <taxon>Basidiomycota</taxon>
        <taxon>Agaricomycotina</taxon>
        <taxon>Agaricomycetes</taxon>
        <taxon>Agaricomycetidae</taxon>
        <taxon>Agaricales</taxon>
        <taxon>Agaricineae</taxon>
        <taxon>Strophariaceae</taxon>
        <taxon>Hypholoma</taxon>
    </lineage>
</organism>
<sequence>MKAIDEVYTTFLLDYAACEDRIQKKFAHLHDLQNNLVNLAKQGQKLDEAANKVSSEIHIDGLSKTRAACIGFGKIMGQLRPPGDDNWSGEE</sequence>
<name>A0A0D2P658_HYPSF</name>
<accession>A0A0D2P658</accession>
<dbReference type="OMA" id="ACEDRIQ"/>
<dbReference type="Proteomes" id="UP000054270">
    <property type="component" value="Unassembled WGS sequence"/>
</dbReference>
<dbReference type="AlphaFoldDB" id="A0A0D2P658"/>
<gene>
    <name evidence="1" type="ORF">HYPSUDRAFT_554396</name>
</gene>
<proteinExistence type="predicted"/>
<evidence type="ECO:0000313" key="1">
    <source>
        <dbReference type="EMBL" id="KJA24141.1"/>
    </source>
</evidence>
<reference evidence="2" key="1">
    <citation type="submission" date="2014-04" db="EMBL/GenBank/DDBJ databases">
        <title>Evolutionary Origins and Diversification of the Mycorrhizal Mutualists.</title>
        <authorList>
            <consortium name="DOE Joint Genome Institute"/>
            <consortium name="Mycorrhizal Genomics Consortium"/>
            <person name="Kohler A."/>
            <person name="Kuo A."/>
            <person name="Nagy L.G."/>
            <person name="Floudas D."/>
            <person name="Copeland A."/>
            <person name="Barry K.W."/>
            <person name="Cichocki N."/>
            <person name="Veneault-Fourrey C."/>
            <person name="LaButti K."/>
            <person name="Lindquist E.A."/>
            <person name="Lipzen A."/>
            <person name="Lundell T."/>
            <person name="Morin E."/>
            <person name="Murat C."/>
            <person name="Riley R."/>
            <person name="Ohm R."/>
            <person name="Sun H."/>
            <person name="Tunlid A."/>
            <person name="Henrissat B."/>
            <person name="Grigoriev I.V."/>
            <person name="Hibbett D.S."/>
            <person name="Martin F."/>
        </authorList>
    </citation>
    <scope>NUCLEOTIDE SEQUENCE [LARGE SCALE GENOMIC DNA]</scope>
    <source>
        <strain evidence="2">FD-334 SS-4</strain>
    </source>
</reference>
<keyword evidence="2" id="KW-1185">Reference proteome</keyword>
<evidence type="ECO:0000313" key="2">
    <source>
        <dbReference type="Proteomes" id="UP000054270"/>
    </source>
</evidence>
<dbReference type="EMBL" id="KN817539">
    <property type="protein sequence ID" value="KJA24141.1"/>
    <property type="molecule type" value="Genomic_DNA"/>
</dbReference>
<protein>
    <submittedName>
        <fullName evidence="1">Uncharacterized protein</fullName>
    </submittedName>
</protein>
<dbReference type="OrthoDB" id="3235454at2759"/>